<evidence type="ECO:0000256" key="7">
    <source>
        <dbReference type="ARBA" id="ARBA00016549"/>
    </source>
</evidence>
<gene>
    <name evidence="13" type="ORF">L0M17_01465</name>
</gene>
<keyword evidence="14" id="KW-1185">Reference proteome</keyword>
<dbReference type="GO" id="GO:0008168">
    <property type="term" value="F:methyltransferase activity"/>
    <property type="evidence" value="ECO:0007669"/>
    <property type="project" value="UniProtKB-KW"/>
</dbReference>
<protein>
    <recommendedName>
        <fullName evidence="7">Putative 4-hydroxy-4-methyl-2-oxoglutarate aldolase</fullName>
        <ecNumber evidence="6">4.1.1.112</ecNumber>
        <ecNumber evidence="5">4.1.3.17</ecNumber>
    </recommendedName>
    <alternativeName>
        <fullName evidence="11">Oxaloacetate decarboxylase</fullName>
    </alternativeName>
    <alternativeName>
        <fullName evidence="9">Regulator of ribonuclease activity homolog</fullName>
    </alternativeName>
    <alternativeName>
        <fullName evidence="10">RraA-like protein</fullName>
    </alternativeName>
</protein>
<dbReference type="SUPFAM" id="SSF89562">
    <property type="entry name" value="RraA-like"/>
    <property type="match status" value="1"/>
</dbReference>
<proteinExistence type="inferred from homology"/>
<evidence type="ECO:0000256" key="10">
    <source>
        <dbReference type="ARBA" id="ARBA00030169"/>
    </source>
</evidence>
<keyword evidence="13" id="KW-0808">Transferase</keyword>
<comment type="catalytic activity">
    <reaction evidence="12">
        <text>oxaloacetate + H(+) = pyruvate + CO2</text>
        <dbReference type="Rhea" id="RHEA:15641"/>
        <dbReference type="ChEBI" id="CHEBI:15361"/>
        <dbReference type="ChEBI" id="CHEBI:15378"/>
        <dbReference type="ChEBI" id="CHEBI:16452"/>
        <dbReference type="ChEBI" id="CHEBI:16526"/>
        <dbReference type="EC" id="4.1.1.112"/>
    </reaction>
</comment>
<dbReference type="Proteomes" id="UP001202922">
    <property type="component" value="Unassembled WGS sequence"/>
</dbReference>
<dbReference type="Pfam" id="PF03737">
    <property type="entry name" value="RraA-like"/>
    <property type="match status" value="1"/>
</dbReference>
<evidence type="ECO:0000256" key="12">
    <source>
        <dbReference type="ARBA" id="ARBA00047973"/>
    </source>
</evidence>
<comment type="catalytic activity">
    <reaction evidence="1">
        <text>4-hydroxy-4-methyl-2-oxoglutarate = 2 pyruvate</text>
        <dbReference type="Rhea" id="RHEA:22748"/>
        <dbReference type="ChEBI" id="CHEBI:15361"/>
        <dbReference type="ChEBI" id="CHEBI:58276"/>
        <dbReference type="EC" id="4.1.3.17"/>
    </reaction>
</comment>
<evidence type="ECO:0000256" key="11">
    <source>
        <dbReference type="ARBA" id="ARBA00032305"/>
    </source>
</evidence>
<comment type="caution">
    <text evidence="13">The sequence shown here is derived from an EMBL/GenBank/DDBJ whole genome shotgun (WGS) entry which is preliminary data.</text>
</comment>
<evidence type="ECO:0000256" key="6">
    <source>
        <dbReference type="ARBA" id="ARBA00012947"/>
    </source>
</evidence>
<dbReference type="EC" id="4.1.3.17" evidence="5"/>
<reference evidence="13 14" key="1">
    <citation type="submission" date="2022-03" db="EMBL/GenBank/DDBJ databases">
        <title>Sinomonas sp. isolated from a soil.</title>
        <authorList>
            <person name="Han J."/>
            <person name="Kim D.-U."/>
        </authorList>
    </citation>
    <scope>NUCLEOTIDE SEQUENCE [LARGE SCALE GENOMIC DNA]</scope>
    <source>
        <strain evidence="13 14">5-5</strain>
    </source>
</reference>
<accession>A0ABS9TWA6</accession>
<dbReference type="PANTHER" id="PTHR33254">
    <property type="entry name" value="4-HYDROXY-4-METHYL-2-OXOGLUTARATE ALDOLASE 3-RELATED"/>
    <property type="match status" value="1"/>
</dbReference>
<evidence type="ECO:0000313" key="13">
    <source>
        <dbReference type="EMBL" id="MCH6468665.1"/>
    </source>
</evidence>
<dbReference type="EC" id="4.1.1.112" evidence="6"/>
<dbReference type="InterPro" id="IPR036704">
    <property type="entry name" value="RraA/RraA-like_sf"/>
</dbReference>
<evidence type="ECO:0000313" key="14">
    <source>
        <dbReference type="Proteomes" id="UP001202922"/>
    </source>
</evidence>
<comment type="cofactor">
    <cofactor evidence="2">
        <name>a divalent metal cation</name>
        <dbReference type="ChEBI" id="CHEBI:60240"/>
    </cofactor>
</comment>
<comment type="subunit">
    <text evidence="4">Homotrimer.</text>
</comment>
<dbReference type="GO" id="GO:0032259">
    <property type="term" value="P:methylation"/>
    <property type="evidence" value="ECO:0007669"/>
    <property type="project" value="UniProtKB-KW"/>
</dbReference>
<organism evidence="13 14">
    <name type="scientific">Sinomonas terrae</name>
    <dbReference type="NCBI Taxonomy" id="2908838"/>
    <lineage>
        <taxon>Bacteria</taxon>
        <taxon>Bacillati</taxon>
        <taxon>Actinomycetota</taxon>
        <taxon>Actinomycetes</taxon>
        <taxon>Micrococcales</taxon>
        <taxon>Micrococcaceae</taxon>
        <taxon>Sinomonas</taxon>
    </lineage>
</organism>
<dbReference type="InterPro" id="IPR005493">
    <property type="entry name" value="RraA/RraA-like"/>
</dbReference>
<evidence type="ECO:0000256" key="9">
    <source>
        <dbReference type="ARBA" id="ARBA00029596"/>
    </source>
</evidence>
<dbReference type="RefSeq" id="WP_241050580.1">
    <property type="nucleotide sequence ID" value="NZ_JAKZBV010000001.1"/>
</dbReference>
<sequence>MTLTTEQLCERLGALPTPNIGDAMERLGVLDSAIKPVWSGGRLAGPAFTVWTRAGDNAYIHKALAEAAPGDVVVVNGQGDETRALLGDLIGARAKNAGIAGFVVDGAVRDAAGLEKVGMPVFARTTSPAGPYKNGPGALAGPVAVGGVAVLPGDIVVGDDDGAVVVPRDRAEEVLLAAEAVQQDEAERMRSILAAANDVKEAACAAR</sequence>
<evidence type="ECO:0000256" key="3">
    <source>
        <dbReference type="ARBA" id="ARBA00008621"/>
    </source>
</evidence>
<keyword evidence="13" id="KW-0489">Methyltransferase</keyword>
<dbReference type="PANTHER" id="PTHR33254:SF4">
    <property type="entry name" value="4-HYDROXY-4-METHYL-2-OXOGLUTARATE ALDOLASE 3-RELATED"/>
    <property type="match status" value="1"/>
</dbReference>
<dbReference type="CDD" id="cd16841">
    <property type="entry name" value="RraA_family"/>
    <property type="match status" value="1"/>
</dbReference>
<comment type="function">
    <text evidence="8">Catalyzes the aldol cleavage of 4-hydroxy-4-methyl-2-oxoglutarate (HMG) into 2 molecules of pyruvate. Also contains a secondary oxaloacetate (OAA) decarboxylase activity due to the common pyruvate enolate transition state formed following C-C bond cleavage in the retro-aldol and decarboxylation reactions.</text>
</comment>
<evidence type="ECO:0000256" key="1">
    <source>
        <dbReference type="ARBA" id="ARBA00001342"/>
    </source>
</evidence>
<name>A0ABS9TWA6_9MICC</name>
<comment type="similarity">
    <text evidence="3">Belongs to the class II aldolase/RraA-like family.</text>
</comment>
<evidence type="ECO:0000256" key="8">
    <source>
        <dbReference type="ARBA" id="ARBA00025046"/>
    </source>
</evidence>
<evidence type="ECO:0000256" key="2">
    <source>
        <dbReference type="ARBA" id="ARBA00001968"/>
    </source>
</evidence>
<dbReference type="EMBL" id="JAKZBV010000001">
    <property type="protein sequence ID" value="MCH6468665.1"/>
    <property type="molecule type" value="Genomic_DNA"/>
</dbReference>
<dbReference type="Gene3D" id="3.50.30.40">
    <property type="entry name" value="Ribonuclease E inhibitor RraA/RraA-like"/>
    <property type="match status" value="1"/>
</dbReference>
<evidence type="ECO:0000256" key="5">
    <source>
        <dbReference type="ARBA" id="ARBA00012213"/>
    </source>
</evidence>
<evidence type="ECO:0000256" key="4">
    <source>
        <dbReference type="ARBA" id="ARBA00011233"/>
    </source>
</evidence>